<dbReference type="OrthoDB" id="2411024at2759"/>
<keyword evidence="2" id="KW-1185">Reference proteome</keyword>
<proteinExistence type="predicted"/>
<dbReference type="EMBL" id="CAJVPZ010005769">
    <property type="protein sequence ID" value="CAG8565638.1"/>
    <property type="molecule type" value="Genomic_DNA"/>
</dbReference>
<name>A0A9N9BH47_9GLOM</name>
<gene>
    <name evidence="1" type="ORF">RFULGI_LOCUS5249</name>
</gene>
<evidence type="ECO:0000313" key="1">
    <source>
        <dbReference type="EMBL" id="CAG8565638.1"/>
    </source>
</evidence>
<dbReference type="AlphaFoldDB" id="A0A9N9BH47"/>
<reference evidence="1" key="1">
    <citation type="submission" date="2021-06" db="EMBL/GenBank/DDBJ databases">
        <authorList>
            <person name="Kallberg Y."/>
            <person name="Tangrot J."/>
            <person name="Rosling A."/>
        </authorList>
    </citation>
    <scope>NUCLEOTIDE SEQUENCE</scope>
    <source>
        <strain evidence="1">IN212</strain>
    </source>
</reference>
<evidence type="ECO:0000313" key="2">
    <source>
        <dbReference type="Proteomes" id="UP000789396"/>
    </source>
</evidence>
<organism evidence="1 2">
    <name type="scientific">Racocetra fulgida</name>
    <dbReference type="NCBI Taxonomy" id="60492"/>
    <lineage>
        <taxon>Eukaryota</taxon>
        <taxon>Fungi</taxon>
        <taxon>Fungi incertae sedis</taxon>
        <taxon>Mucoromycota</taxon>
        <taxon>Glomeromycotina</taxon>
        <taxon>Glomeromycetes</taxon>
        <taxon>Diversisporales</taxon>
        <taxon>Gigasporaceae</taxon>
        <taxon>Racocetra</taxon>
    </lineage>
</organism>
<comment type="caution">
    <text evidence="1">The sequence shown here is derived from an EMBL/GenBank/DDBJ whole genome shotgun (WGS) entry which is preliminary data.</text>
</comment>
<feature type="non-terminal residue" evidence="1">
    <location>
        <position position="164"/>
    </location>
</feature>
<dbReference type="Proteomes" id="UP000789396">
    <property type="component" value="Unassembled WGS sequence"/>
</dbReference>
<protein>
    <submittedName>
        <fullName evidence="1">15784_t:CDS:1</fullName>
    </submittedName>
</protein>
<sequence>NQKFTNNAKCVKSYLNQCEYFKNAHSLEEQEEIFNQVNPKSLEVVIAEAKAIKKSYSANMVIPSNENENLHETMFYDELNTKETQDLLDDWQETINNWIKSLEYENLTKLAIQQYFDIDIDSECNEFVERSTHTVYNPTAKWKLAELFIEDLEAPHYFYQSENA</sequence>
<accession>A0A9N9BH47</accession>